<gene>
    <name evidence="4" type="ORF">WJX72_003000</name>
</gene>
<feature type="transmembrane region" description="Helical" evidence="2">
    <location>
        <begin position="309"/>
        <end position="327"/>
    </location>
</feature>
<feature type="transmembrane region" description="Helical" evidence="2">
    <location>
        <begin position="124"/>
        <end position="144"/>
    </location>
</feature>
<dbReference type="GO" id="GO:0006629">
    <property type="term" value="P:lipid metabolic process"/>
    <property type="evidence" value="ECO:0007669"/>
    <property type="project" value="InterPro"/>
</dbReference>
<feature type="transmembrane region" description="Helical" evidence="2">
    <location>
        <begin position="156"/>
        <end position="179"/>
    </location>
</feature>
<evidence type="ECO:0000259" key="3">
    <source>
        <dbReference type="Pfam" id="PF01764"/>
    </source>
</evidence>
<evidence type="ECO:0000256" key="2">
    <source>
        <dbReference type="SAM" id="Phobius"/>
    </source>
</evidence>
<feature type="transmembrane region" description="Helical" evidence="2">
    <location>
        <begin position="339"/>
        <end position="361"/>
    </location>
</feature>
<comment type="caution">
    <text evidence="4">The sequence shown here is derived from an EMBL/GenBank/DDBJ whole genome shotgun (WGS) entry which is preliminary data.</text>
</comment>
<dbReference type="AlphaFoldDB" id="A0AAW1Q696"/>
<feature type="transmembrane region" description="Helical" evidence="2">
    <location>
        <begin position="260"/>
        <end position="288"/>
    </location>
</feature>
<evidence type="ECO:0000256" key="1">
    <source>
        <dbReference type="SAM" id="MobiDB-lite"/>
    </source>
</evidence>
<protein>
    <recommendedName>
        <fullName evidence="3">Fungal lipase-type domain-containing protein</fullName>
    </recommendedName>
</protein>
<name>A0AAW1Q696_9CHLO</name>
<dbReference type="EMBL" id="JALJOR010000004">
    <property type="protein sequence ID" value="KAK9817845.1"/>
    <property type="molecule type" value="Genomic_DNA"/>
</dbReference>
<dbReference type="Proteomes" id="UP001489004">
    <property type="component" value="Unassembled WGS sequence"/>
</dbReference>
<dbReference type="CDD" id="cd00519">
    <property type="entry name" value="Lipase_3"/>
    <property type="match status" value="1"/>
</dbReference>
<feature type="region of interest" description="Disordered" evidence="1">
    <location>
        <begin position="736"/>
        <end position="799"/>
    </location>
</feature>
<dbReference type="InterPro" id="IPR029058">
    <property type="entry name" value="AB_hydrolase_fold"/>
</dbReference>
<reference evidence="4 5" key="1">
    <citation type="journal article" date="2024" name="Nat. Commun.">
        <title>Phylogenomics reveals the evolutionary origins of lichenization in chlorophyte algae.</title>
        <authorList>
            <person name="Puginier C."/>
            <person name="Libourel C."/>
            <person name="Otte J."/>
            <person name="Skaloud P."/>
            <person name="Haon M."/>
            <person name="Grisel S."/>
            <person name="Petersen M."/>
            <person name="Berrin J.G."/>
            <person name="Delaux P.M."/>
            <person name="Dal Grande F."/>
            <person name="Keller J."/>
        </authorList>
    </citation>
    <scope>NUCLEOTIDE SEQUENCE [LARGE SCALE GENOMIC DNA]</scope>
    <source>
        <strain evidence="4 5">SAG 2043</strain>
    </source>
</reference>
<dbReference type="Gene3D" id="3.40.50.1820">
    <property type="entry name" value="alpha/beta hydrolase"/>
    <property type="match status" value="1"/>
</dbReference>
<keyword evidence="2" id="KW-0472">Membrane</keyword>
<feature type="compositionally biased region" description="Acidic residues" evidence="1">
    <location>
        <begin position="767"/>
        <end position="785"/>
    </location>
</feature>
<dbReference type="InterPro" id="IPR002921">
    <property type="entry name" value="Fungal_lipase-type"/>
</dbReference>
<proteinExistence type="predicted"/>
<dbReference type="PANTHER" id="PTHR45856:SF24">
    <property type="entry name" value="FUNGAL LIPASE-LIKE DOMAIN-CONTAINING PROTEIN"/>
    <property type="match status" value="1"/>
</dbReference>
<dbReference type="InterPro" id="IPR051218">
    <property type="entry name" value="Sec_MonoDiacylglyc_Lipase"/>
</dbReference>
<dbReference type="SUPFAM" id="SSF53474">
    <property type="entry name" value="alpha/beta-Hydrolases"/>
    <property type="match status" value="1"/>
</dbReference>
<dbReference type="Pfam" id="PF01764">
    <property type="entry name" value="Lipase_3"/>
    <property type="match status" value="1"/>
</dbReference>
<feature type="transmembrane region" description="Helical" evidence="2">
    <location>
        <begin position="82"/>
        <end position="104"/>
    </location>
</feature>
<sequence length="827" mass="92657">MAQCPSSAAGLHLNWTAPGHWICLSLMASTQAVGEREFKAIMVATWVAILIGAAAIGIGLGLKLVQDDAYFFQHQYIEICNVVFGGLCIAACLSCGAVMVHHWLRAERSGKRWAHRRLMVFRIYNTELTVQIINLAAFLVANIYSLAVPCGWASVLVIWMAALQWICWNTIFVCFLITAHNLNPWSEQLTRVTGDPNERHDAVVMDAPFAAAAKVHAPKFIFWLVAILLDIAMAVHRSVAPPHARSACDAVTCLLSPFETVIVIIKMAIIVSYCLAFIYYLGTALIHLHAMPYVEFRMVNNGVRLQARMRGTSLIFFVFCCALLFFVKFRSCASYLQSWLGFLPMQVVMSTLACCFCYLAMPKDLEESRALLQVWLQEFAWVEKDLTRKKAERLRSLPDFNGLDQEPMFCFETAIKMFYFCGLAYAYKQDVLSPFKLTFKLETALGLYKLDQYQLFWERGMDTKCLMGWNRNTIVLCFRGTASFRNAVSDLQAWRTVHPPKRGSWCTRPAVHAGFYRTWAYNQLNQRVIEAVQKIACSKDMDREKLRCYVTGHSLGGALATLAAFDIQAACPCINKLNLSCYTFGAPRTGNYAWAKEFEAAVPNMWHIINDQDLVTRTGRLWGMYKRAGQRVIINARGDLIVRPGFLEAGVQRNPGGSSVSQHLLISYRRSLVAVIEAQFGKKRFKDGLHGILQLLQACHIRKVLSASGLALEKLDHQLSSIGRWGSFGNMSDSRRHYLDTPHAPQLKQDPSGLPDPDAKLAAGDGSLDEEMGGDSSEPDPDVVDGELHTPRSFPEKRCVDMERGIVDAKGPLMIDQQELPGDSLTP</sequence>
<evidence type="ECO:0000313" key="5">
    <source>
        <dbReference type="Proteomes" id="UP001489004"/>
    </source>
</evidence>
<keyword evidence="2" id="KW-1133">Transmembrane helix</keyword>
<accession>A0AAW1Q696</accession>
<feature type="domain" description="Fungal lipase-type" evidence="3">
    <location>
        <begin position="475"/>
        <end position="618"/>
    </location>
</feature>
<organism evidence="4 5">
    <name type="scientific">[Myrmecia] bisecta</name>
    <dbReference type="NCBI Taxonomy" id="41462"/>
    <lineage>
        <taxon>Eukaryota</taxon>
        <taxon>Viridiplantae</taxon>
        <taxon>Chlorophyta</taxon>
        <taxon>core chlorophytes</taxon>
        <taxon>Trebouxiophyceae</taxon>
        <taxon>Trebouxiales</taxon>
        <taxon>Trebouxiaceae</taxon>
        <taxon>Myrmecia</taxon>
    </lineage>
</organism>
<keyword evidence="2" id="KW-0812">Transmembrane</keyword>
<feature type="transmembrane region" description="Helical" evidence="2">
    <location>
        <begin position="40"/>
        <end position="62"/>
    </location>
</feature>
<keyword evidence="5" id="KW-1185">Reference proteome</keyword>
<feature type="compositionally biased region" description="Basic and acidic residues" evidence="1">
    <location>
        <begin position="786"/>
        <end position="799"/>
    </location>
</feature>
<dbReference type="PANTHER" id="PTHR45856">
    <property type="entry name" value="ALPHA/BETA-HYDROLASES SUPERFAMILY PROTEIN"/>
    <property type="match status" value="1"/>
</dbReference>
<evidence type="ECO:0000313" key="4">
    <source>
        <dbReference type="EMBL" id="KAK9817845.1"/>
    </source>
</evidence>